<dbReference type="AlphaFoldDB" id="A0A263D649"/>
<reference evidence="7 8" key="1">
    <citation type="submission" date="2017-07" db="EMBL/GenBank/DDBJ databases">
        <title>Amycolatopsis antarcticus sp. nov., isolated from the surface of an Antarcticus brown macroalga.</title>
        <authorList>
            <person name="Wang J."/>
            <person name="Leiva S."/>
            <person name="Huang J."/>
            <person name="Huang Y."/>
        </authorList>
    </citation>
    <scope>NUCLEOTIDE SEQUENCE [LARGE SCALE GENOMIC DNA]</scope>
    <source>
        <strain evidence="7 8">AU-G6</strain>
    </source>
</reference>
<comment type="subcellular location">
    <subcellularLocation>
        <location evidence="1">Cell membrane</location>
        <topology evidence="1">Multi-pass membrane protein</topology>
    </subcellularLocation>
</comment>
<dbReference type="SUPFAM" id="SSF103473">
    <property type="entry name" value="MFS general substrate transporter"/>
    <property type="match status" value="1"/>
</dbReference>
<keyword evidence="5 6" id="KW-0472">Membrane</keyword>
<evidence type="ECO:0000256" key="2">
    <source>
        <dbReference type="ARBA" id="ARBA00022475"/>
    </source>
</evidence>
<evidence type="ECO:0000256" key="6">
    <source>
        <dbReference type="SAM" id="Phobius"/>
    </source>
</evidence>
<dbReference type="EMBL" id="NKYE01000006">
    <property type="protein sequence ID" value="OZM73057.1"/>
    <property type="molecule type" value="Genomic_DNA"/>
</dbReference>
<dbReference type="Proteomes" id="UP000242444">
    <property type="component" value="Unassembled WGS sequence"/>
</dbReference>
<evidence type="ECO:0000256" key="5">
    <source>
        <dbReference type="ARBA" id="ARBA00023136"/>
    </source>
</evidence>
<dbReference type="GO" id="GO:0022857">
    <property type="term" value="F:transmembrane transporter activity"/>
    <property type="evidence" value="ECO:0007669"/>
    <property type="project" value="InterPro"/>
</dbReference>
<feature type="transmembrane region" description="Helical" evidence="6">
    <location>
        <begin position="269"/>
        <end position="291"/>
    </location>
</feature>
<feature type="transmembrane region" description="Helical" evidence="6">
    <location>
        <begin position="236"/>
        <end position="257"/>
    </location>
</feature>
<comment type="caution">
    <text evidence="7">The sequence shown here is derived from an EMBL/GenBank/DDBJ whole genome shotgun (WGS) entry which is preliminary data.</text>
</comment>
<dbReference type="Pfam" id="PF07690">
    <property type="entry name" value="MFS_1"/>
    <property type="match status" value="2"/>
</dbReference>
<accession>A0A263D649</accession>
<evidence type="ECO:0000256" key="1">
    <source>
        <dbReference type="ARBA" id="ARBA00004651"/>
    </source>
</evidence>
<proteinExistence type="predicted"/>
<dbReference type="InterPro" id="IPR011701">
    <property type="entry name" value="MFS"/>
</dbReference>
<keyword evidence="3 6" id="KW-0812">Transmembrane</keyword>
<feature type="transmembrane region" description="Helical" evidence="6">
    <location>
        <begin position="93"/>
        <end position="112"/>
    </location>
</feature>
<keyword evidence="8" id="KW-1185">Reference proteome</keyword>
<dbReference type="InParanoid" id="A0A263D649"/>
<dbReference type="CDD" id="cd06173">
    <property type="entry name" value="MFS_MefA_like"/>
    <property type="match status" value="1"/>
</dbReference>
<evidence type="ECO:0000313" key="7">
    <source>
        <dbReference type="EMBL" id="OZM73057.1"/>
    </source>
</evidence>
<keyword evidence="4 6" id="KW-1133">Transmembrane helix</keyword>
<dbReference type="RefSeq" id="WP_094862915.1">
    <property type="nucleotide sequence ID" value="NZ_NKYE01000006.1"/>
</dbReference>
<name>A0A263D649_9PSEU</name>
<organism evidence="7 8">
    <name type="scientific">Amycolatopsis antarctica</name>
    <dbReference type="NCBI Taxonomy" id="1854586"/>
    <lineage>
        <taxon>Bacteria</taxon>
        <taxon>Bacillati</taxon>
        <taxon>Actinomycetota</taxon>
        <taxon>Actinomycetes</taxon>
        <taxon>Pseudonocardiales</taxon>
        <taxon>Pseudonocardiaceae</taxon>
        <taxon>Amycolatopsis</taxon>
    </lineage>
</organism>
<dbReference type="OrthoDB" id="4368225at2"/>
<feature type="transmembrane region" description="Helical" evidence="6">
    <location>
        <begin position="331"/>
        <end position="351"/>
    </location>
</feature>
<dbReference type="Gene3D" id="1.20.1250.20">
    <property type="entry name" value="MFS general substrate transporter like domains"/>
    <property type="match status" value="2"/>
</dbReference>
<feature type="transmembrane region" description="Helical" evidence="6">
    <location>
        <begin position="30"/>
        <end position="56"/>
    </location>
</feature>
<feature type="transmembrane region" description="Helical" evidence="6">
    <location>
        <begin position="298"/>
        <end position="319"/>
    </location>
</feature>
<evidence type="ECO:0000256" key="3">
    <source>
        <dbReference type="ARBA" id="ARBA00022692"/>
    </source>
</evidence>
<gene>
    <name evidence="7" type="ORF">CFN78_12625</name>
</gene>
<feature type="transmembrane region" description="Helical" evidence="6">
    <location>
        <begin position="192"/>
        <end position="215"/>
    </location>
</feature>
<evidence type="ECO:0000313" key="8">
    <source>
        <dbReference type="Proteomes" id="UP000242444"/>
    </source>
</evidence>
<sequence length="465" mass="47953">MVRRSSREPPPRTGIEACVSLFALRDYRHLFAAQVIALLGTGLATVALGLLAYRLAGGNAGMVLGSALVLKMVTYVVIAPVAGAYADRLPRRATLVALDLIRALVVLALPFVSAVWQVYVLIVVLQAASAAFTPAFQAVLPDILPTEREYTRALSAAQFASTMESLLSPAAAAAALTVVSFPWLFTATSVCFAGSALLVVTASIPAAAPVGRAGVRERLTAGLWIHGATPRLRGLLGLNLAVASAGAMVVVSTVNYVRDTLGRSPVDVALLLAANGVGTALAAAALPALLARLSERPVMLAGGAVLTGGAVCAVVLSTVDSGSGRMPAAMVVWSLLGVGAGLVLTPVGRVLRRSTGAADRPAIFAAQFSLSHACWVPAYAIAGFLGSAAGFTVAWSVLTLLAAGGLLVAARAWPRPDPEAIEHVHRAPVGDPGHLLDAVEVAPGAWRHRHTYVIDDMHRRWPAAG</sequence>
<feature type="transmembrane region" description="Helical" evidence="6">
    <location>
        <begin position="165"/>
        <end position="186"/>
    </location>
</feature>
<dbReference type="InterPro" id="IPR036259">
    <property type="entry name" value="MFS_trans_sf"/>
</dbReference>
<dbReference type="PANTHER" id="PTHR23513">
    <property type="entry name" value="INTEGRAL MEMBRANE EFFLUX PROTEIN-RELATED"/>
    <property type="match status" value="1"/>
</dbReference>
<protein>
    <submittedName>
        <fullName evidence="7">MFS transporter</fullName>
    </submittedName>
</protein>
<evidence type="ECO:0000256" key="4">
    <source>
        <dbReference type="ARBA" id="ARBA00022989"/>
    </source>
</evidence>
<feature type="transmembrane region" description="Helical" evidence="6">
    <location>
        <begin position="363"/>
        <end position="382"/>
    </location>
</feature>
<dbReference type="GO" id="GO:0005886">
    <property type="term" value="C:plasma membrane"/>
    <property type="evidence" value="ECO:0007669"/>
    <property type="project" value="UniProtKB-SubCell"/>
</dbReference>
<feature type="transmembrane region" description="Helical" evidence="6">
    <location>
        <begin position="388"/>
        <end position="409"/>
    </location>
</feature>
<feature type="transmembrane region" description="Helical" evidence="6">
    <location>
        <begin position="62"/>
        <end position="86"/>
    </location>
</feature>
<keyword evidence="2" id="KW-1003">Cell membrane</keyword>
<dbReference type="PANTHER" id="PTHR23513:SF18">
    <property type="entry name" value="INTEGRAL MEMBRANE PROTEIN"/>
    <property type="match status" value="1"/>
</dbReference>